<gene>
    <name evidence="1" type="ORF">P691DRAFT_790008</name>
</gene>
<reference evidence="1" key="1">
    <citation type="submission" date="2020-11" db="EMBL/GenBank/DDBJ databases">
        <authorList>
            <consortium name="DOE Joint Genome Institute"/>
            <person name="Ahrendt S."/>
            <person name="Riley R."/>
            <person name="Andreopoulos W."/>
            <person name="Labutti K."/>
            <person name="Pangilinan J."/>
            <person name="Ruiz-Duenas F.J."/>
            <person name="Barrasa J.M."/>
            <person name="Sanchez-Garcia M."/>
            <person name="Camarero S."/>
            <person name="Miyauchi S."/>
            <person name="Serrano A."/>
            <person name="Linde D."/>
            <person name="Babiker R."/>
            <person name="Drula E."/>
            <person name="Ayuso-Fernandez I."/>
            <person name="Pacheco R."/>
            <person name="Padilla G."/>
            <person name="Ferreira P."/>
            <person name="Barriuso J."/>
            <person name="Kellner H."/>
            <person name="Castanera R."/>
            <person name="Alfaro M."/>
            <person name="Ramirez L."/>
            <person name="Pisabarro A.G."/>
            <person name="Kuo A."/>
            <person name="Tritt A."/>
            <person name="Lipzen A."/>
            <person name="He G."/>
            <person name="Yan M."/>
            <person name="Ng V."/>
            <person name="Cullen D."/>
            <person name="Martin F."/>
            <person name="Rosso M.-N."/>
            <person name="Henrissat B."/>
            <person name="Hibbett D."/>
            <person name="Martinez A.T."/>
            <person name="Grigoriev I.V."/>
        </authorList>
    </citation>
    <scope>NUCLEOTIDE SEQUENCE</scope>
    <source>
        <strain evidence="1">MF-IS2</strain>
    </source>
</reference>
<proteinExistence type="predicted"/>
<organism evidence="1 2">
    <name type="scientific">Macrolepiota fuliginosa MF-IS2</name>
    <dbReference type="NCBI Taxonomy" id="1400762"/>
    <lineage>
        <taxon>Eukaryota</taxon>
        <taxon>Fungi</taxon>
        <taxon>Dikarya</taxon>
        <taxon>Basidiomycota</taxon>
        <taxon>Agaricomycotina</taxon>
        <taxon>Agaricomycetes</taxon>
        <taxon>Agaricomycetidae</taxon>
        <taxon>Agaricales</taxon>
        <taxon>Agaricineae</taxon>
        <taxon>Agaricaceae</taxon>
        <taxon>Macrolepiota</taxon>
    </lineage>
</organism>
<evidence type="ECO:0000313" key="1">
    <source>
        <dbReference type="EMBL" id="KAF9442142.1"/>
    </source>
</evidence>
<dbReference type="Proteomes" id="UP000807342">
    <property type="component" value="Unassembled WGS sequence"/>
</dbReference>
<comment type="caution">
    <text evidence="1">The sequence shown here is derived from an EMBL/GenBank/DDBJ whole genome shotgun (WGS) entry which is preliminary data.</text>
</comment>
<accession>A0A9P5X0R2</accession>
<name>A0A9P5X0R2_9AGAR</name>
<sequence length="196" mass="22489">DIAEFFDLDFGKFHRLLERLHSVLHVPLADEAITRYSFYHASFSDFLEDRVPRSPPTHKPNAQPFLIGWSACRWVPDESIPSLISRLEHIDFSRLTSSHLYGIGEFLPRLHSLGSSRNRPLIAVVGEAREPLHRISYYSDPPHDYITLLIPEGQKPEFPFTVNLRLGKVGWVYIALEVEDFRGSRPPPPEPPNPDN</sequence>
<evidence type="ECO:0000313" key="2">
    <source>
        <dbReference type="Proteomes" id="UP000807342"/>
    </source>
</evidence>
<dbReference type="EMBL" id="MU151696">
    <property type="protein sequence ID" value="KAF9442142.1"/>
    <property type="molecule type" value="Genomic_DNA"/>
</dbReference>
<dbReference type="AlphaFoldDB" id="A0A9P5X0R2"/>
<feature type="non-terminal residue" evidence="1">
    <location>
        <position position="1"/>
    </location>
</feature>
<protein>
    <submittedName>
        <fullName evidence="1">Uncharacterized protein</fullName>
    </submittedName>
</protein>
<keyword evidence="2" id="KW-1185">Reference proteome</keyword>